<evidence type="ECO:0000313" key="2">
    <source>
        <dbReference type="EMBL" id="KAK3354082.1"/>
    </source>
</evidence>
<keyword evidence="1" id="KW-1133">Transmembrane helix</keyword>
<feature type="transmembrane region" description="Helical" evidence="1">
    <location>
        <begin position="152"/>
        <end position="170"/>
    </location>
</feature>
<protein>
    <submittedName>
        <fullName evidence="2">Uncharacterized protein</fullName>
    </submittedName>
</protein>
<reference evidence="2" key="2">
    <citation type="submission" date="2023-06" db="EMBL/GenBank/DDBJ databases">
        <authorList>
            <consortium name="Lawrence Berkeley National Laboratory"/>
            <person name="Haridas S."/>
            <person name="Hensen N."/>
            <person name="Bonometti L."/>
            <person name="Westerberg I."/>
            <person name="Brannstrom I.O."/>
            <person name="Guillou S."/>
            <person name="Cros-Aarteil S."/>
            <person name="Calhoun S."/>
            <person name="Kuo A."/>
            <person name="Mondo S."/>
            <person name="Pangilinan J."/>
            <person name="Riley R."/>
            <person name="Labutti K."/>
            <person name="Andreopoulos B."/>
            <person name="Lipzen A."/>
            <person name="Chen C."/>
            <person name="Yanf M."/>
            <person name="Daum C."/>
            <person name="Ng V."/>
            <person name="Clum A."/>
            <person name="Steindorff A."/>
            <person name="Ohm R."/>
            <person name="Martin F."/>
            <person name="Silar P."/>
            <person name="Natvig D."/>
            <person name="Lalanne C."/>
            <person name="Gautier V."/>
            <person name="Ament-Velasquez S.L."/>
            <person name="Kruys A."/>
            <person name="Hutchinson M.I."/>
            <person name="Powell A.J."/>
            <person name="Barry K."/>
            <person name="Miller A.N."/>
            <person name="Grigoriev I.V."/>
            <person name="Debuchy R."/>
            <person name="Gladieux P."/>
            <person name="Thoren M.H."/>
            <person name="Johannesson H."/>
        </authorList>
    </citation>
    <scope>NUCLEOTIDE SEQUENCE</scope>
    <source>
        <strain evidence="2">CBS 955.72</strain>
    </source>
</reference>
<keyword evidence="1" id="KW-0812">Transmembrane</keyword>
<reference evidence="2" key="1">
    <citation type="journal article" date="2023" name="Mol. Phylogenet. Evol.">
        <title>Genome-scale phylogeny and comparative genomics of the fungal order Sordariales.</title>
        <authorList>
            <person name="Hensen N."/>
            <person name="Bonometti L."/>
            <person name="Westerberg I."/>
            <person name="Brannstrom I.O."/>
            <person name="Guillou S."/>
            <person name="Cros-Aarteil S."/>
            <person name="Calhoun S."/>
            <person name="Haridas S."/>
            <person name="Kuo A."/>
            <person name="Mondo S."/>
            <person name="Pangilinan J."/>
            <person name="Riley R."/>
            <person name="LaButti K."/>
            <person name="Andreopoulos B."/>
            <person name="Lipzen A."/>
            <person name="Chen C."/>
            <person name="Yan M."/>
            <person name="Daum C."/>
            <person name="Ng V."/>
            <person name="Clum A."/>
            <person name="Steindorff A."/>
            <person name="Ohm R.A."/>
            <person name="Martin F."/>
            <person name="Silar P."/>
            <person name="Natvig D.O."/>
            <person name="Lalanne C."/>
            <person name="Gautier V."/>
            <person name="Ament-Velasquez S.L."/>
            <person name="Kruys A."/>
            <person name="Hutchinson M.I."/>
            <person name="Powell A.J."/>
            <person name="Barry K."/>
            <person name="Miller A.N."/>
            <person name="Grigoriev I.V."/>
            <person name="Debuchy R."/>
            <person name="Gladieux P."/>
            <person name="Hiltunen Thoren M."/>
            <person name="Johannesson H."/>
        </authorList>
    </citation>
    <scope>NUCLEOTIDE SEQUENCE</scope>
    <source>
        <strain evidence="2">CBS 955.72</strain>
    </source>
</reference>
<feature type="non-terminal residue" evidence="2">
    <location>
        <position position="1"/>
    </location>
</feature>
<dbReference type="AlphaFoldDB" id="A0AAJ0MF24"/>
<accession>A0AAJ0MF24</accession>
<dbReference type="EMBL" id="JAUIQD010000004">
    <property type="protein sequence ID" value="KAK3354082.1"/>
    <property type="molecule type" value="Genomic_DNA"/>
</dbReference>
<name>A0AAJ0MF24_9PEZI</name>
<evidence type="ECO:0000313" key="3">
    <source>
        <dbReference type="Proteomes" id="UP001275084"/>
    </source>
</evidence>
<keyword evidence="3" id="KW-1185">Reference proteome</keyword>
<comment type="caution">
    <text evidence="2">The sequence shown here is derived from an EMBL/GenBank/DDBJ whole genome shotgun (WGS) entry which is preliminary data.</text>
</comment>
<feature type="transmembrane region" description="Helical" evidence="1">
    <location>
        <begin position="113"/>
        <end position="132"/>
    </location>
</feature>
<evidence type="ECO:0000256" key="1">
    <source>
        <dbReference type="SAM" id="Phobius"/>
    </source>
</evidence>
<feature type="transmembrane region" description="Helical" evidence="1">
    <location>
        <begin position="176"/>
        <end position="195"/>
    </location>
</feature>
<sequence>FQGLQLPPPDAFLGLKPNFGGQNFAHCCLLAVNASFQVNHQDNGTLEYSSQPFIDPIVTTPSDFADYAAKGAGLFPCGAQFDGNMSGAPAVRVPYSWCQDSCNGWQLSDRTHLTQWIGPMVGFILPCVAFCMSIPRKHKLSIPPWVFSPSPWNRWSIVLYTFGSLYAIAIAAIDTVGWLCICFALAGPMLLSAVYESWIDMRLLRYLWKEIIHDSHLSDFDRANKINNNTIPTGFNVRGDLSFLPTAANCTVIWNPYIERPFGRVTPCPDPGIWAGRWTVEMQPQNRTGYGPSATRDFKLRFVLEESIIVNTGILSKTFVGVGSFALQDTLNLVCGASGVCTSELKGDKVLINQELTNSTLHEWN</sequence>
<proteinExistence type="predicted"/>
<dbReference type="Proteomes" id="UP001275084">
    <property type="component" value="Unassembled WGS sequence"/>
</dbReference>
<organism evidence="2 3">
    <name type="scientific">Lasiosphaeria hispida</name>
    <dbReference type="NCBI Taxonomy" id="260671"/>
    <lineage>
        <taxon>Eukaryota</taxon>
        <taxon>Fungi</taxon>
        <taxon>Dikarya</taxon>
        <taxon>Ascomycota</taxon>
        <taxon>Pezizomycotina</taxon>
        <taxon>Sordariomycetes</taxon>
        <taxon>Sordariomycetidae</taxon>
        <taxon>Sordariales</taxon>
        <taxon>Lasiosphaeriaceae</taxon>
        <taxon>Lasiosphaeria</taxon>
    </lineage>
</organism>
<gene>
    <name evidence="2" type="ORF">B0T25DRAFT_608708</name>
</gene>
<keyword evidence="1" id="KW-0472">Membrane</keyword>